<dbReference type="SUPFAM" id="SSF102198">
    <property type="entry name" value="Putative cyclase"/>
    <property type="match status" value="1"/>
</dbReference>
<dbReference type="GO" id="GO:0004061">
    <property type="term" value="F:arylformamidase activity"/>
    <property type="evidence" value="ECO:0007669"/>
    <property type="project" value="InterPro"/>
</dbReference>
<gene>
    <name evidence="1" type="ORF">HNR10_005772</name>
</gene>
<evidence type="ECO:0000313" key="2">
    <source>
        <dbReference type="Proteomes" id="UP000572051"/>
    </source>
</evidence>
<dbReference type="AlphaFoldDB" id="A0A7Z0JD29"/>
<dbReference type="PANTHER" id="PTHR31118">
    <property type="entry name" value="CYCLASE-LIKE PROTEIN 2"/>
    <property type="match status" value="1"/>
</dbReference>
<dbReference type="Gene3D" id="3.50.30.50">
    <property type="entry name" value="Putative cyclase"/>
    <property type="match status" value="1"/>
</dbReference>
<dbReference type="InterPro" id="IPR037175">
    <property type="entry name" value="KFase_sf"/>
</dbReference>
<proteinExistence type="predicted"/>
<dbReference type="GO" id="GO:0019441">
    <property type="term" value="P:L-tryptophan catabolic process to kynurenine"/>
    <property type="evidence" value="ECO:0007669"/>
    <property type="project" value="InterPro"/>
</dbReference>
<dbReference type="Pfam" id="PF04199">
    <property type="entry name" value="Cyclase"/>
    <property type="match status" value="1"/>
</dbReference>
<organism evidence="1 2">
    <name type="scientific">Nocardiopsis aegyptia</name>
    <dbReference type="NCBI Taxonomy" id="220378"/>
    <lineage>
        <taxon>Bacteria</taxon>
        <taxon>Bacillati</taxon>
        <taxon>Actinomycetota</taxon>
        <taxon>Actinomycetes</taxon>
        <taxon>Streptosporangiales</taxon>
        <taxon>Nocardiopsidaceae</taxon>
        <taxon>Nocardiopsis</taxon>
    </lineage>
</organism>
<dbReference type="EMBL" id="JACCFS010000001">
    <property type="protein sequence ID" value="NYJ37891.1"/>
    <property type="molecule type" value="Genomic_DNA"/>
</dbReference>
<keyword evidence="2" id="KW-1185">Reference proteome</keyword>
<comment type="caution">
    <text evidence="1">The sequence shown here is derived from an EMBL/GenBank/DDBJ whole genome shotgun (WGS) entry which is preliminary data.</text>
</comment>
<dbReference type="InterPro" id="IPR007325">
    <property type="entry name" value="KFase/CYL"/>
</dbReference>
<sequence length="217" mass="22550">MGKLVDVSHQVSDGMITYPGIPEPAVEEGSAVPGAAPGLGKSSGRVEMVGATGTYVDMPAHRYRDGADSADLDLERVADLPGIVVDATSATQIGPEAFKGLDLRGRAVLVRTGWDRNWRTDAYGGDGHPHLTELAAKTLVERGAVLVGIDGVGVDDTSPSAEGARPALAVLLAAGVPVVSHLCLLDRLPEDGFRFFAVPAKIRGMAAFPVRAFAVVD</sequence>
<accession>A0A7Z0JD29</accession>
<reference evidence="1 2" key="1">
    <citation type="submission" date="2020-07" db="EMBL/GenBank/DDBJ databases">
        <title>Sequencing the genomes of 1000 actinobacteria strains.</title>
        <authorList>
            <person name="Klenk H.-P."/>
        </authorList>
    </citation>
    <scope>NUCLEOTIDE SEQUENCE [LARGE SCALE GENOMIC DNA]</scope>
    <source>
        <strain evidence="1 2">DSM 44442</strain>
    </source>
</reference>
<name>A0A7Z0JD29_9ACTN</name>
<protein>
    <submittedName>
        <fullName evidence="1">Kynurenine formamidase</fullName>
    </submittedName>
</protein>
<dbReference type="PANTHER" id="PTHR31118:SF12">
    <property type="entry name" value="CYCLASE-LIKE PROTEIN 2"/>
    <property type="match status" value="1"/>
</dbReference>
<dbReference type="RefSeq" id="WP_179828984.1">
    <property type="nucleotide sequence ID" value="NZ_JACCFS010000001.1"/>
</dbReference>
<evidence type="ECO:0000313" key="1">
    <source>
        <dbReference type="EMBL" id="NYJ37891.1"/>
    </source>
</evidence>
<dbReference type="Proteomes" id="UP000572051">
    <property type="component" value="Unassembled WGS sequence"/>
</dbReference>